<dbReference type="SUPFAM" id="SSF54928">
    <property type="entry name" value="RNA-binding domain, RBD"/>
    <property type="match status" value="1"/>
</dbReference>
<dbReference type="Proteomes" id="UP000247409">
    <property type="component" value="Unassembled WGS sequence"/>
</dbReference>
<dbReference type="InterPro" id="IPR035979">
    <property type="entry name" value="RBD_domain_sf"/>
</dbReference>
<protein>
    <submittedName>
        <fullName evidence="5">Glycine-rich RNA-binding protein 4, mitochondrial</fullName>
    </submittedName>
</protein>
<dbReference type="Gene3D" id="3.30.70.330">
    <property type="match status" value="1"/>
</dbReference>
<evidence type="ECO:0000313" key="5">
    <source>
        <dbReference type="EMBL" id="PXF48097.1"/>
    </source>
</evidence>
<keyword evidence="1 2" id="KW-0694">RNA-binding</keyword>
<dbReference type="InterPro" id="IPR052462">
    <property type="entry name" value="SLIRP/GR-RBP-like"/>
</dbReference>
<dbReference type="CDD" id="cd21608">
    <property type="entry name" value="RRM2_NsCP33_like"/>
    <property type="match status" value="1"/>
</dbReference>
<dbReference type="Pfam" id="PF00076">
    <property type="entry name" value="RRM_1"/>
    <property type="match status" value="1"/>
</dbReference>
<dbReference type="SMART" id="SM00360">
    <property type="entry name" value="RRM"/>
    <property type="match status" value="1"/>
</dbReference>
<evidence type="ECO:0000256" key="2">
    <source>
        <dbReference type="PROSITE-ProRule" id="PRU00176"/>
    </source>
</evidence>
<dbReference type="STRING" id="448386.A0A2V3J278"/>
<dbReference type="GO" id="GO:0003723">
    <property type="term" value="F:RNA binding"/>
    <property type="evidence" value="ECO:0007669"/>
    <property type="project" value="UniProtKB-UniRule"/>
</dbReference>
<feature type="domain" description="RRM" evidence="4">
    <location>
        <begin position="25"/>
        <end position="103"/>
    </location>
</feature>
<evidence type="ECO:0000259" key="4">
    <source>
        <dbReference type="PROSITE" id="PS50102"/>
    </source>
</evidence>
<dbReference type="EMBL" id="NBIV01000016">
    <property type="protein sequence ID" value="PXF48097.1"/>
    <property type="molecule type" value="Genomic_DNA"/>
</dbReference>
<reference evidence="5 6" key="1">
    <citation type="journal article" date="2018" name="Mol. Biol. Evol.">
        <title>Analysis of the draft genome of the red seaweed Gracilariopsis chorda provides insights into genome size evolution in Rhodophyta.</title>
        <authorList>
            <person name="Lee J."/>
            <person name="Yang E.C."/>
            <person name="Graf L."/>
            <person name="Yang J.H."/>
            <person name="Qiu H."/>
            <person name="Zel Zion U."/>
            <person name="Chan C.X."/>
            <person name="Stephens T.G."/>
            <person name="Weber A.P.M."/>
            <person name="Boo G.H."/>
            <person name="Boo S.M."/>
            <person name="Kim K.M."/>
            <person name="Shin Y."/>
            <person name="Jung M."/>
            <person name="Lee S.J."/>
            <person name="Yim H.S."/>
            <person name="Lee J.H."/>
            <person name="Bhattacharya D."/>
            <person name="Yoon H.S."/>
        </authorList>
    </citation>
    <scope>NUCLEOTIDE SEQUENCE [LARGE SCALE GENOMIC DNA]</scope>
    <source>
        <strain evidence="5 6">SKKU-2015</strain>
        <tissue evidence="5">Whole body</tissue>
    </source>
</reference>
<keyword evidence="6" id="KW-1185">Reference proteome</keyword>
<dbReference type="InterPro" id="IPR048289">
    <property type="entry name" value="RRM2_NsCP33-like"/>
</dbReference>
<dbReference type="InterPro" id="IPR012677">
    <property type="entry name" value="Nucleotide-bd_a/b_plait_sf"/>
</dbReference>
<dbReference type="PANTHER" id="PTHR48027">
    <property type="entry name" value="HETEROGENEOUS NUCLEAR RIBONUCLEOPROTEIN 87F-RELATED"/>
    <property type="match status" value="1"/>
</dbReference>
<sequence length="115" mass="13114">MRTPSPRMVQEEESAPNDTQLSEERKLFVGNLSWNTTDESLGEAFSRYGTVVDSRVIFDRFTGKSRGFGFIEYEAPDSASEALVGMNGVEVDGRAIRVDRATRRARRQRFQENLY</sequence>
<evidence type="ECO:0000313" key="6">
    <source>
        <dbReference type="Proteomes" id="UP000247409"/>
    </source>
</evidence>
<organism evidence="5 6">
    <name type="scientific">Gracilariopsis chorda</name>
    <dbReference type="NCBI Taxonomy" id="448386"/>
    <lineage>
        <taxon>Eukaryota</taxon>
        <taxon>Rhodophyta</taxon>
        <taxon>Florideophyceae</taxon>
        <taxon>Rhodymeniophycidae</taxon>
        <taxon>Gracilariales</taxon>
        <taxon>Gracilariaceae</taxon>
        <taxon>Gracilariopsis</taxon>
    </lineage>
</organism>
<dbReference type="InterPro" id="IPR000504">
    <property type="entry name" value="RRM_dom"/>
</dbReference>
<dbReference type="AlphaFoldDB" id="A0A2V3J278"/>
<comment type="caution">
    <text evidence="5">The sequence shown here is derived from an EMBL/GenBank/DDBJ whole genome shotgun (WGS) entry which is preliminary data.</text>
</comment>
<proteinExistence type="predicted"/>
<dbReference type="PROSITE" id="PS50102">
    <property type="entry name" value="RRM"/>
    <property type="match status" value="1"/>
</dbReference>
<name>A0A2V3J278_9FLOR</name>
<evidence type="ECO:0000256" key="3">
    <source>
        <dbReference type="SAM" id="MobiDB-lite"/>
    </source>
</evidence>
<accession>A0A2V3J278</accession>
<dbReference type="OrthoDB" id="439808at2759"/>
<feature type="region of interest" description="Disordered" evidence="3">
    <location>
        <begin position="1"/>
        <end position="22"/>
    </location>
</feature>
<evidence type="ECO:0000256" key="1">
    <source>
        <dbReference type="ARBA" id="ARBA00022884"/>
    </source>
</evidence>
<gene>
    <name evidence="5" type="ORF">BWQ96_02049</name>
</gene>